<evidence type="ECO:0000313" key="3">
    <source>
        <dbReference type="EMBL" id="CEM49566.1"/>
    </source>
</evidence>
<dbReference type="PhylomeDB" id="A0A0G4HYF2"/>
<dbReference type="AlphaFoldDB" id="A0A0G4HYF2"/>
<dbReference type="VEuPathDB" id="CryptoDB:Cvel_9484"/>
<gene>
    <name evidence="3" type="ORF">Cvel_9484</name>
</gene>
<evidence type="ECO:0000256" key="2">
    <source>
        <dbReference type="SAM" id="SignalP"/>
    </source>
</evidence>
<keyword evidence="2" id="KW-0732">Signal</keyword>
<feature type="compositionally biased region" description="Polar residues" evidence="1">
    <location>
        <begin position="316"/>
        <end position="325"/>
    </location>
</feature>
<dbReference type="EMBL" id="CDMZ01004376">
    <property type="protein sequence ID" value="CEM49566.1"/>
    <property type="molecule type" value="Genomic_DNA"/>
</dbReference>
<sequence>MNFAKRVSAVLCLSALSATGQLWSSPVSSGGGVGLAHGRPSSADCPLPCGPTGCCNFSPDQCAWDSSRGYHCTASTMFVPGGGSARSAPGFSGLGSGLGGRPLTSSSFGGLPPSTPSSGLAMGGSFGGLGPFNGGGMGAIGDSMIPRPPTGRGGSLPSAPSAGSTPSGTGLGLGLPRGYDGSRQQMGTCNIATPAVVTVHPDGRMTAVGRRLLRGGGAGPETPSRGLAATGGAENICCSNCGNARPQGRETKKEAIARCERFCAPPGSFVCIAEGGSTPDFPSPGGGSVLGIGWGRRVLSSSSDSAAAESDSQSATPESSESPHQTETETGEEIAARRKLAVSIQEGVTRAQCELNCVGNENTCNWSPSN</sequence>
<feature type="compositionally biased region" description="Low complexity" evidence="1">
    <location>
        <begin position="155"/>
        <end position="168"/>
    </location>
</feature>
<evidence type="ECO:0008006" key="4">
    <source>
        <dbReference type="Google" id="ProtNLM"/>
    </source>
</evidence>
<reference evidence="3" key="1">
    <citation type="submission" date="2014-11" db="EMBL/GenBank/DDBJ databases">
        <authorList>
            <person name="Otto D Thomas"/>
            <person name="Naeem Raeece"/>
        </authorList>
    </citation>
    <scope>NUCLEOTIDE SEQUENCE</scope>
</reference>
<feature type="region of interest" description="Disordered" evidence="1">
    <location>
        <begin position="144"/>
        <end position="179"/>
    </location>
</feature>
<feature type="signal peptide" evidence="2">
    <location>
        <begin position="1"/>
        <end position="20"/>
    </location>
</feature>
<protein>
    <recommendedName>
        <fullName evidence="4">Apple domain-containing protein</fullName>
    </recommendedName>
</protein>
<feature type="region of interest" description="Disordered" evidence="1">
    <location>
        <begin position="301"/>
        <end position="335"/>
    </location>
</feature>
<feature type="chain" id="PRO_5005192364" description="Apple domain-containing protein" evidence="2">
    <location>
        <begin position="21"/>
        <end position="370"/>
    </location>
</feature>
<name>A0A0G4HYF2_9ALVE</name>
<feature type="compositionally biased region" description="Low complexity" evidence="1">
    <location>
        <begin position="301"/>
        <end position="315"/>
    </location>
</feature>
<proteinExistence type="predicted"/>
<evidence type="ECO:0000256" key="1">
    <source>
        <dbReference type="SAM" id="MobiDB-lite"/>
    </source>
</evidence>
<organism evidence="3">
    <name type="scientific">Chromera velia CCMP2878</name>
    <dbReference type="NCBI Taxonomy" id="1169474"/>
    <lineage>
        <taxon>Eukaryota</taxon>
        <taxon>Sar</taxon>
        <taxon>Alveolata</taxon>
        <taxon>Colpodellida</taxon>
        <taxon>Chromeraceae</taxon>
        <taxon>Chromera</taxon>
    </lineage>
</organism>
<accession>A0A0G4HYF2</accession>